<feature type="non-terminal residue" evidence="1">
    <location>
        <position position="1"/>
    </location>
</feature>
<gene>
    <name evidence="1" type="ORF">RPERSI_LOCUS29629</name>
</gene>
<feature type="non-terminal residue" evidence="1">
    <location>
        <position position="115"/>
    </location>
</feature>
<evidence type="ECO:0000313" key="1">
    <source>
        <dbReference type="EMBL" id="CAG8835655.1"/>
    </source>
</evidence>
<dbReference type="EMBL" id="CAJVQC010112463">
    <property type="protein sequence ID" value="CAG8835655.1"/>
    <property type="molecule type" value="Genomic_DNA"/>
</dbReference>
<reference evidence="1" key="1">
    <citation type="submission" date="2021-06" db="EMBL/GenBank/DDBJ databases">
        <authorList>
            <person name="Kallberg Y."/>
            <person name="Tangrot J."/>
            <person name="Rosling A."/>
        </authorList>
    </citation>
    <scope>NUCLEOTIDE SEQUENCE</scope>
    <source>
        <strain evidence="1">MA461A</strain>
    </source>
</reference>
<evidence type="ECO:0000313" key="2">
    <source>
        <dbReference type="Proteomes" id="UP000789920"/>
    </source>
</evidence>
<proteinExistence type="predicted"/>
<organism evidence="1 2">
    <name type="scientific">Racocetra persica</name>
    <dbReference type="NCBI Taxonomy" id="160502"/>
    <lineage>
        <taxon>Eukaryota</taxon>
        <taxon>Fungi</taxon>
        <taxon>Fungi incertae sedis</taxon>
        <taxon>Mucoromycota</taxon>
        <taxon>Glomeromycotina</taxon>
        <taxon>Glomeromycetes</taxon>
        <taxon>Diversisporales</taxon>
        <taxon>Gigasporaceae</taxon>
        <taxon>Racocetra</taxon>
    </lineage>
</organism>
<keyword evidence="2" id="KW-1185">Reference proteome</keyword>
<name>A0ACA9SG73_9GLOM</name>
<accession>A0ACA9SG73</accession>
<sequence>NATAIPKLEGRDACSDFVFVNPPPKGSKDNFSIKNNSEVKCEWSGSKVGSVLDFELFTSEGNITGILWNVTVKMEDNSASANIRIHVPFDTKLPATFLSRSWANTSTAQDCTALT</sequence>
<protein>
    <submittedName>
        <fullName evidence="1">2741_t:CDS:1</fullName>
    </submittedName>
</protein>
<dbReference type="Proteomes" id="UP000789920">
    <property type="component" value="Unassembled WGS sequence"/>
</dbReference>
<comment type="caution">
    <text evidence="1">The sequence shown here is derived from an EMBL/GenBank/DDBJ whole genome shotgun (WGS) entry which is preliminary data.</text>
</comment>